<dbReference type="PRINTS" id="PR00406">
    <property type="entry name" value="CYTB5RDTASE"/>
</dbReference>
<dbReference type="AlphaFoldDB" id="A0A511JPU0"/>
<keyword evidence="2" id="KW-0001">2Fe-2S</keyword>
<reference evidence="5 6" key="1">
    <citation type="submission" date="2019-07" db="EMBL/GenBank/DDBJ databases">
        <title>Whole genome shotgun sequence of Cellulomonas terrae NBRC 100819.</title>
        <authorList>
            <person name="Hosoyama A."/>
            <person name="Uohara A."/>
            <person name="Ohji S."/>
            <person name="Ichikawa N."/>
        </authorList>
    </citation>
    <scope>NUCLEOTIDE SEQUENCE [LARGE SCALE GENOMIC DNA]</scope>
    <source>
        <strain evidence="5 6">NBRC 100819</strain>
    </source>
</reference>
<organism evidence="5 6">
    <name type="scientific">Cellulomonas terrae</name>
    <dbReference type="NCBI Taxonomy" id="311234"/>
    <lineage>
        <taxon>Bacteria</taxon>
        <taxon>Bacillati</taxon>
        <taxon>Actinomycetota</taxon>
        <taxon>Actinomycetes</taxon>
        <taxon>Micrococcales</taxon>
        <taxon>Cellulomonadaceae</taxon>
        <taxon>Cellulomonas</taxon>
    </lineage>
</organism>
<dbReference type="InterPro" id="IPR017927">
    <property type="entry name" value="FAD-bd_FR_type"/>
</dbReference>
<dbReference type="InterPro" id="IPR039261">
    <property type="entry name" value="FNR_nucleotide-bd"/>
</dbReference>
<dbReference type="CDD" id="cd06217">
    <property type="entry name" value="FNR_iron_sulfur_binding_3"/>
    <property type="match status" value="1"/>
</dbReference>
<dbReference type="InterPro" id="IPR008333">
    <property type="entry name" value="Cbr1-like_FAD-bd_dom"/>
</dbReference>
<dbReference type="PRINTS" id="PR00371">
    <property type="entry name" value="FPNCR"/>
</dbReference>
<dbReference type="SUPFAM" id="SSF63380">
    <property type="entry name" value="Riboflavin synthase domain-like"/>
    <property type="match status" value="1"/>
</dbReference>
<keyword evidence="2" id="KW-0408">Iron</keyword>
<dbReference type="Pfam" id="PF00970">
    <property type="entry name" value="FAD_binding_6"/>
    <property type="match status" value="1"/>
</dbReference>
<dbReference type="Gene3D" id="2.40.30.10">
    <property type="entry name" value="Translation factors"/>
    <property type="match status" value="1"/>
</dbReference>
<name>A0A511JPU0_9CELL</name>
<dbReference type="SUPFAM" id="SSF52343">
    <property type="entry name" value="Ferredoxin reductase-like, C-terminal NADP-linked domain"/>
    <property type="match status" value="1"/>
</dbReference>
<dbReference type="PANTHER" id="PTHR47354">
    <property type="entry name" value="NADH OXIDOREDUCTASE HCR"/>
    <property type="match status" value="1"/>
</dbReference>
<dbReference type="GO" id="GO:0016491">
    <property type="term" value="F:oxidoreductase activity"/>
    <property type="evidence" value="ECO:0007669"/>
    <property type="project" value="InterPro"/>
</dbReference>
<evidence type="ECO:0000256" key="2">
    <source>
        <dbReference type="ARBA" id="ARBA00022714"/>
    </source>
</evidence>
<dbReference type="InterPro" id="IPR017938">
    <property type="entry name" value="Riboflavin_synthase-like_b-brl"/>
</dbReference>
<dbReference type="InterPro" id="IPR001433">
    <property type="entry name" value="OxRdtase_FAD/NAD-bd"/>
</dbReference>
<evidence type="ECO:0000256" key="3">
    <source>
        <dbReference type="ARBA" id="ARBA00023014"/>
    </source>
</evidence>
<dbReference type="GO" id="GO:0051537">
    <property type="term" value="F:2 iron, 2 sulfur cluster binding"/>
    <property type="evidence" value="ECO:0007669"/>
    <property type="project" value="UniProtKB-KW"/>
</dbReference>
<proteinExistence type="predicted"/>
<dbReference type="PROSITE" id="PS51384">
    <property type="entry name" value="FAD_FR"/>
    <property type="match status" value="1"/>
</dbReference>
<evidence type="ECO:0000313" key="6">
    <source>
        <dbReference type="Proteomes" id="UP000321049"/>
    </source>
</evidence>
<evidence type="ECO:0000256" key="1">
    <source>
        <dbReference type="ARBA" id="ARBA00001974"/>
    </source>
</evidence>
<comment type="caution">
    <text evidence="5">The sequence shown here is derived from an EMBL/GenBank/DDBJ whole genome shotgun (WGS) entry which is preliminary data.</text>
</comment>
<protein>
    <submittedName>
        <fullName evidence="5">Oxidoreductase</fullName>
    </submittedName>
</protein>
<dbReference type="PANTHER" id="PTHR47354:SF5">
    <property type="entry name" value="PROTEIN RFBI"/>
    <property type="match status" value="1"/>
</dbReference>
<dbReference type="Gene3D" id="3.40.50.80">
    <property type="entry name" value="Nucleotide-binding domain of ferredoxin-NADP reductase (FNR) module"/>
    <property type="match status" value="1"/>
</dbReference>
<dbReference type="Pfam" id="PF00175">
    <property type="entry name" value="NAD_binding_1"/>
    <property type="match status" value="1"/>
</dbReference>
<comment type="cofactor">
    <cofactor evidence="1">
        <name>FAD</name>
        <dbReference type="ChEBI" id="CHEBI:57692"/>
    </cofactor>
</comment>
<accession>A0A511JPU0</accession>
<keyword evidence="3" id="KW-0411">Iron-sulfur</keyword>
<keyword evidence="6" id="KW-1185">Reference proteome</keyword>
<dbReference type="EMBL" id="BJWH01000019">
    <property type="protein sequence ID" value="GEL99563.1"/>
    <property type="molecule type" value="Genomic_DNA"/>
</dbReference>
<sequence>MTDERAGSLYALPWMVGTLVSRTAETPTAMTLELDVPGWRGALAGQHVDVRLTAEDGYSTQRSYSLASPGTMGLPGVPPDPAMHDSRIALTVQVVDDGEVSPYLTEDLQVGDEIELRGPVGHWFVWQPTDPHPVQLIGGGSGLVPLMSMLRTRRLAGSRAPFRLAVSVRTPTDAIYADELETFDDVEVTRVWTRRGPDGWTGPVGRIDAALLEAVCFPPDERAHVFVCGPTPFVESVADTLVDLGHDPERIRTERFGPTGP</sequence>
<gene>
    <name evidence="5" type="ORF">CTE05_31100</name>
</gene>
<evidence type="ECO:0000259" key="4">
    <source>
        <dbReference type="PROSITE" id="PS51384"/>
    </source>
</evidence>
<keyword evidence="2" id="KW-0479">Metal-binding</keyword>
<dbReference type="InterPro" id="IPR050415">
    <property type="entry name" value="MRET"/>
</dbReference>
<dbReference type="Proteomes" id="UP000321049">
    <property type="component" value="Unassembled WGS sequence"/>
</dbReference>
<dbReference type="InterPro" id="IPR001709">
    <property type="entry name" value="Flavoprot_Pyr_Nucl_cyt_Rdtase"/>
</dbReference>
<evidence type="ECO:0000313" key="5">
    <source>
        <dbReference type="EMBL" id="GEL99563.1"/>
    </source>
</evidence>
<feature type="domain" description="FAD-binding FR-type" evidence="4">
    <location>
        <begin position="12"/>
        <end position="126"/>
    </location>
</feature>